<dbReference type="SMART" id="SM00535">
    <property type="entry name" value="RIBOc"/>
    <property type="match status" value="1"/>
</dbReference>
<feature type="binding site" evidence="9">
    <location>
        <position position="45"/>
    </location>
    <ligand>
        <name>Mg(2+)</name>
        <dbReference type="ChEBI" id="CHEBI:18420"/>
    </ligand>
</feature>
<organism evidence="12 13">
    <name type="scientific">Candidatus Shapirobacteria bacterium CG09_land_8_20_14_0_10_47_13</name>
    <dbReference type="NCBI Taxonomy" id="1974481"/>
    <lineage>
        <taxon>Bacteria</taxon>
        <taxon>Candidatus Shapironibacteriota</taxon>
    </lineage>
</organism>
<evidence type="ECO:0000256" key="4">
    <source>
        <dbReference type="ARBA" id="ARBA00022664"/>
    </source>
</evidence>
<evidence type="ECO:0000256" key="7">
    <source>
        <dbReference type="ARBA" id="ARBA00022801"/>
    </source>
</evidence>
<evidence type="ECO:0000256" key="3">
    <source>
        <dbReference type="ARBA" id="ARBA00022552"/>
    </source>
</evidence>
<keyword evidence="5 9" id="KW-0540">Nuclease</keyword>
<dbReference type="PROSITE" id="PS50142">
    <property type="entry name" value="RNASE_3_2"/>
    <property type="match status" value="1"/>
</dbReference>
<dbReference type="AlphaFoldDB" id="A0A2H0WME9"/>
<keyword evidence="8 9" id="KW-0694">RNA-binding</keyword>
<feature type="domain" description="DRBM" evidence="10">
    <location>
        <begin position="159"/>
        <end position="228"/>
    </location>
</feature>
<comment type="caution">
    <text evidence="12">The sequence shown here is derived from an EMBL/GenBank/DDBJ whole genome shotgun (WGS) entry which is preliminary data.</text>
</comment>
<comment type="similarity">
    <text evidence="2">Belongs to the ribonuclease III family.</text>
</comment>
<keyword evidence="6 9" id="KW-0255">Endonuclease</keyword>
<evidence type="ECO:0000256" key="2">
    <source>
        <dbReference type="ARBA" id="ARBA00010183"/>
    </source>
</evidence>
<comment type="subunit">
    <text evidence="9">Homodimer.</text>
</comment>
<dbReference type="GO" id="GO:0003725">
    <property type="term" value="F:double-stranded RNA binding"/>
    <property type="evidence" value="ECO:0007669"/>
    <property type="project" value="TreeGrafter"/>
</dbReference>
<dbReference type="InterPro" id="IPR014720">
    <property type="entry name" value="dsRBD_dom"/>
</dbReference>
<feature type="domain" description="RNase III" evidence="11">
    <location>
        <begin position="3"/>
        <end position="132"/>
    </location>
</feature>
<dbReference type="InterPro" id="IPR000999">
    <property type="entry name" value="RNase_III_dom"/>
</dbReference>
<feature type="active site" evidence="9">
    <location>
        <position position="49"/>
    </location>
</feature>
<dbReference type="EMBL" id="PEZJ01000028">
    <property type="protein sequence ID" value="PIS13803.1"/>
    <property type="molecule type" value="Genomic_DNA"/>
</dbReference>
<protein>
    <recommendedName>
        <fullName evidence="9">Ribonuclease 3</fullName>
        <ecNumber evidence="9">3.1.26.3</ecNumber>
    </recommendedName>
    <alternativeName>
        <fullName evidence="9">Ribonuclease III</fullName>
        <shortName evidence="9">RNase III</shortName>
    </alternativeName>
</protein>
<keyword evidence="9" id="KW-0479">Metal-binding</keyword>
<comment type="function">
    <text evidence="9">Digests double-stranded RNA. Involved in the processing of primary rRNA transcript to yield the immediate precursors to the large and small rRNAs (23S and 16S). Processes some mRNAs, and tRNAs when they are encoded in the rRNA operon. Processes pre-crRNA and tracrRNA of type II CRISPR loci if present in the organism.</text>
</comment>
<dbReference type="SUPFAM" id="SSF69065">
    <property type="entry name" value="RNase III domain-like"/>
    <property type="match status" value="1"/>
</dbReference>
<dbReference type="Gene3D" id="3.30.160.20">
    <property type="match status" value="1"/>
</dbReference>
<comment type="cofactor">
    <cofactor evidence="9">
        <name>Mg(2+)</name>
        <dbReference type="ChEBI" id="CHEBI:18420"/>
    </cofactor>
</comment>
<dbReference type="Pfam" id="PF14622">
    <property type="entry name" value="Ribonucleas_3_3"/>
    <property type="match status" value="1"/>
</dbReference>
<keyword evidence="9" id="KW-0963">Cytoplasm</keyword>
<dbReference type="GO" id="GO:0004525">
    <property type="term" value="F:ribonuclease III activity"/>
    <property type="evidence" value="ECO:0007669"/>
    <property type="project" value="UniProtKB-UniRule"/>
</dbReference>
<keyword evidence="9" id="KW-0460">Magnesium</keyword>
<dbReference type="PROSITE" id="PS00517">
    <property type="entry name" value="RNASE_3_1"/>
    <property type="match status" value="1"/>
</dbReference>
<evidence type="ECO:0000256" key="6">
    <source>
        <dbReference type="ARBA" id="ARBA00022759"/>
    </source>
</evidence>
<dbReference type="GO" id="GO:0010468">
    <property type="term" value="P:regulation of gene expression"/>
    <property type="evidence" value="ECO:0007669"/>
    <property type="project" value="TreeGrafter"/>
</dbReference>
<keyword evidence="9" id="KW-0699">rRNA-binding</keyword>
<dbReference type="FunFam" id="1.10.1520.10:FF:000001">
    <property type="entry name" value="Ribonuclease 3"/>
    <property type="match status" value="1"/>
</dbReference>
<evidence type="ECO:0000256" key="5">
    <source>
        <dbReference type="ARBA" id="ARBA00022722"/>
    </source>
</evidence>
<dbReference type="Proteomes" id="UP000230033">
    <property type="component" value="Unassembled WGS sequence"/>
</dbReference>
<feature type="binding site" evidence="9">
    <location>
        <position position="121"/>
    </location>
    <ligand>
        <name>Mg(2+)</name>
        <dbReference type="ChEBI" id="CHEBI:18420"/>
    </ligand>
</feature>
<dbReference type="PANTHER" id="PTHR11207:SF0">
    <property type="entry name" value="RIBONUCLEASE 3"/>
    <property type="match status" value="1"/>
</dbReference>
<evidence type="ECO:0000256" key="9">
    <source>
        <dbReference type="HAMAP-Rule" id="MF_00104"/>
    </source>
</evidence>
<dbReference type="CDD" id="cd10845">
    <property type="entry name" value="DSRM_RNAse_III_family"/>
    <property type="match status" value="1"/>
</dbReference>
<dbReference type="EC" id="3.1.26.3" evidence="9"/>
<dbReference type="PANTHER" id="PTHR11207">
    <property type="entry name" value="RIBONUCLEASE III"/>
    <property type="match status" value="1"/>
</dbReference>
<comment type="subcellular location">
    <subcellularLocation>
        <location evidence="9">Cytoplasm</location>
    </subcellularLocation>
</comment>
<evidence type="ECO:0000256" key="1">
    <source>
        <dbReference type="ARBA" id="ARBA00000109"/>
    </source>
</evidence>
<dbReference type="PROSITE" id="PS50137">
    <property type="entry name" value="DS_RBD"/>
    <property type="match status" value="1"/>
</dbReference>
<dbReference type="GO" id="GO:0005737">
    <property type="term" value="C:cytoplasm"/>
    <property type="evidence" value="ECO:0007669"/>
    <property type="project" value="UniProtKB-SubCell"/>
</dbReference>
<feature type="binding site" evidence="9">
    <location>
        <position position="118"/>
    </location>
    <ligand>
        <name>Mg(2+)</name>
        <dbReference type="ChEBI" id="CHEBI:18420"/>
    </ligand>
</feature>
<dbReference type="GO" id="GO:0019843">
    <property type="term" value="F:rRNA binding"/>
    <property type="evidence" value="ECO:0007669"/>
    <property type="project" value="UniProtKB-KW"/>
</dbReference>
<dbReference type="GO" id="GO:0006364">
    <property type="term" value="P:rRNA processing"/>
    <property type="evidence" value="ECO:0007669"/>
    <property type="project" value="UniProtKB-UniRule"/>
</dbReference>
<reference evidence="13" key="1">
    <citation type="submission" date="2017-09" db="EMBL/GenBank/DDBJ databases">
        <title>Depth-based differentiation of microbial function through sediment-hosted aquifers and enrichment of novel symbionts in the deep terrestrial subsurface.</title>
        <authorList>
            <person name="Probst A.J."/>
            <person name="Ladd B."/>
            <person name="Jarett J.K."/>
            <person name="Geller-Mcgrath D.E."/>
            <person name="Sieber C.M.K."/>
            <person name="Emerson J.B."/>
            <person name="Anantharaman K."/>
            <person name="Thomas B.C."/>
            <person name="Malmstrom R."/>
            <person name="Stieglmeier M."/>
            <person name="Klingl A."/>
            <person name="Woyke T."/>
            <person name="Ryan C.M."/>
            <person name="Banfield J.F."/>
        </authorList>
    </citation>
    <scope>NUCLEOTIDE SEQUENCE [LARGE SCALE GENOMIC DNA]</scope>
</reference>
<keyword evidence="7 9" id="KW-0378">Hydrolase</keyword>
<accession>A0A2H0WME9</accession>
<dbReference type="SMART" id="SM00358">
    <property type="entry name" value="DSRM"/>
    <property type="match status" value="1"/>
</dbReference>
<dbReference type="GO" id="GO:0006397">
    <property type="term" value="P:mRNA processing"/>
    <property type="evidence" value="ECO:0007669"/>
    <property type="project" value="UniProtKB-UniRule"/>
</dbReference>
<evidence type="ECO:0000313" key="13">
    <source>
        <dbReference type="Proteomes" id="UP000230033"/>
    </source>
</evidence>
<dbReference type="Gene3D" id="1.10.1520.10">
    <property type="entry name" value="Ribonuclease III domain"/>
    <property type="match status" value="1"/>
</dbReference>
<evidence type="ECO:0000259" key="10">
    <source>
        <dbReference type="PROSITE" id="PS50137"/>
    </source>
</evidence>
<dbReference type="GO" id="GO:0008033">
    <property type="term" value="P:tRNA processing"/>
    <property type="evidence" value="ECO:0007669"/>
    <property type="project" value="UniProtKB-KW"/>
</dbReference>
<name>A0A2H0WME9_9BACT</name>
<evidence type="ECO:0000313" key="12">
    <source>
        <dbReference type="EMBL" id="PIS13803.1"/>
    </source>
</evidence>
<keyword evidence="4 9" id="KW-0507">mRNA processing</keyword>
<dbReference type="NCBIfam" id="TIGR02191">
    <property type="entry name" value="RNaseIII"/>
    <property type="match status" value="1"/>
</dbReference>
<dbReference type="GO" id="GO:0046872">
    <property type="term" value="F:metal ion binding"/>
    <property type="evidence" value="ECO:0007669"/>
    <property type="project" value="UniProtKB-KW"/>
</dbReference>
<sequence>MNFEGLEKKLEVKFNDSALLVRALTHRSFLNEAGEPKPESNERLEFLGDAILSFVVSKLLFHRFPHHQEGNLTNIRSNLVKTASLTKIGQQLTVGDYLFLSRGEEESGGRQNAALIANTVEALIGAIFLDQGIEVVEDFIRRVFSPTLEAVIKSGSFKDAKNILQETVQKKEVRPPAYKILDQAGPDHSKIFTAGVFVKNKLLAKGVGKNKLEAEEEAARAALKSLAK</sequence>
<proteinExistence type="inferred from homology"/>
<evidence type="ECO:0000259" key="11">
    <source>
        <dbReference type="PROSITE" id="PS50142"/>
    </source>
</evidence>
<dbReference type="Pfam" id="PF00035">
    <property type="entry name" value="dsrm"/>
    <property type="match status" value="1"/>
</dbReference>
<feature type="active site" evidence="9">
    <location>
        <position position="121"/>
    </location>
</feature>
<comment type="catalytic activity">
    <reaction evidence="1 9">
        <text>Endonucleolytic cleavage to 5'-phosphomonoester.</text>
        <dbReference type="EC" id="3.1.26.3"/>
    </reaction>
</comment>
<evidence type="ECO:0000256" key="8">
    <source>
        <dbReference type="ARBA" id="ARBA00022884"/>
    </source>
</evidence>
<keyword evidence="3 9" id="KW-0698">rRNA processing</keyword>
<dbReference type="HAMAP" id="MF_00104">
    <property type="entry name" value="RNase_III"/>
    <property type="match status" value="1"/>
</dbReference>
<dbReference type="CDD" id="cd00593">
    <property type="entry name" value="RIBOc"/>
    <property type="match status" value="1"/>
</dbReference>
<dbReference type="InterPro" id="IPR011907">
    <property type="entry name" value="RNase_III"/>
</dbReference>
<keyword evidence="9" id="KW-0819">tRNA processing</keyword>
<gene>
    <name evidence="9 12" type="primary">rnc</name>
    <name evidence="12" type="ORF">COT65_02195</name>
</gene>
<dbReference type="SUPFAM" id="SSF54768">
    <property type="entry name" value="dsRNA-binding domain-like"/>
    <property type="match status" value="1"/>
</dbReference>
<dbReference type="InterPro" id="IPR036389">
    <property type="entry name" value="RNase_III_sf"/>
</dbReference>